<dbReference type="OrthoDB" id="771927at2"/>
<name>A0A4U1CSM3_9SPHI</name>
<protein>
    <submittedName>
        <fullName evidence="2">Uncharacterized protein</fullName>
    </submittedName>
</protein>
<evidence type="ECO:0000313" key="3">
    <source>
        <dbReference type="Proteomes" id="UP000309488"/>
    </source>
</evidence>
<proteinExistence type="predicted"/>
<evidence type="ECO:0000256" key="1">
    <source>
        <dbReference type="SAM" id="Coils"/>
    </source>
</evidence>
<gene>
    <name evidence="2" type="ORF">FA048_11315</name>
</gene>
<sequence>MLEKEEGIIAKRKSLVKEIAKLKKDYSTIRDKAEKHSAVAKIAEKQKELAQIRDEFIDEQIKNRR</sequence>
<comment type="caution">
    <text evidence="2">The sequence shown here is derived from an EMBL/GenBank/DDBJ whole genome shotgun (WGS) entry which is preliminary data.</text>
</comment>
<dbReference type="RefSeq" id="WP_136840894.1">
    <property type="nucleotide sequence ID" value="NZ_SWBR01000002.1"/>
</dbReference>
<reference evidence="2 3" key="1">
    <citation type="submission" date="2019-04" db="EMBL/GenBank/DDBJ databases">
        <title>Pedobacter sp. RP-3-22 sp. nov., isolated from Arctic soil.</title>
        <authorList>
            <person name="Dahal R.H."/>
            <person name="Kim D.-U."/>
        </authorList>
    </citation>
    <scope>NUCLEOTIDE SEQUENCE [LARGE SCALE GENOMIC DNA]</scope>
    <source>
        <strain evidence="2 3">RP-3-22</strain>
    </source>
</reference>
<accession>A0A4U1CSM3</accession>
<keyword evidence="1" id="KW-0175">Coiled coil</keyword>
<keyword evidence="3" id="KW-1185">Reference proteome</keyword>
<dbReference type="EMBL" id="SWBR01000002">
    <property type="protein sequence ID" value="TKC10753.1"/>
    <property type="molecule type" value="Genomic_DNA"/>
</dbReference>
<dbReference type="Proteomes" id="UP000309488">
    <property type="component" value="Unassembled WGS sequence"/>
</dbReference>
<evidence type="ECO:0000313" key="2">
    <source>
        <dbReference type="EMBL" id="TKC10753.1"/>
    </source>
</evidence>
<feature type="coiled-coil region" evidence="1">
    <location>
        <begin position="12"/>
        <end position="62"/>
    </location>
</feature>
<dbReference type="AlphaFoldDB" id="A0A4U1CSM3"/>
<organism evidence="2 3">
    <name type="scientific">Pedobacter polaris</name>
    <dbReference type="NCBI Taxonomy" id="2571273"/>
    <lineage>
        <taxon>Bacteria</taxon>
        <taxon>Pseudomonadati</taxon>
        <taxon>Bacteroidota</taxon>
        <taxon>Sphingobacteriia</taxon>
        <taxon>Sphingobacteriales</taxon>
        <taxon>Sphingobacteriaceae</taxon>
        <taxon>Pedobacter</taxon>
    </lineage>
</organism>